<reference evidence="2" key="1">
    <citation type="journal article" date="2011" name="Environ. Microbiol.">
        <title>Time-series analyses of Monterey Bay coastal microbial picoplankton using a 'genome proxy' microarray.</title>
        <authorList>
            <person name="Rich V.I."/>
            <person name="Pham V.D."/>
            <person name="Eppley J."/>
            <person name="Shi Y."/>
            <person name="DeLong E.F."/>
        </authorList>
    </citation>
    <scope>NUCLEOTIDE SEQUENCE</scope>
</reference>
<dbReference type="EMBL" id="GU474928">
    <property type="protein sequence ID" value="ADI19643.1"/>
    <property type="molecule type" value="Genomic_DNA"/>
</dbReference>
<evidence type="ECO:0008006" key="3">
    <source>
        <dbReference type="Google" id="ProtNLM"/>
    </source>
</evidence>
<dbReference type="Pfam" id="PF09527">
    <property type="entry name" value="ATPase_gene1"/>
    <property type="match status" value="1"/>
</dbReference>
<evidence type="ECO:0000313" key="2">
    <source>
        <dbReference type="EMBL" id="ADI19643.1"/>
    </source>
</evidence>
<organism evidence="2">
    <name type="scientific">uncultured delta proteobacterium HF0770_45N15</name>
    <dbReference type="NCBI Taxonomy" id="710835"/>
    <lineage>
        <taxon>Bacteria</taxon>
        <taxon>Deltaproteobacteria</taxon>
        <taxon>environmental samples</taxon>
    </lineage>
</organism>
<accession>E0XZ02</accession>
<feature type="transmembrane region" description="Helical" evidence="1">
    <location>
        <begin position="9"/>
        <end position="29"/>
    </location>
</feature>
<keyword evidence="1" id="KW-0472">Membrane</keyword>
<keyword evidence="1" id="KW-1133">Transmembrane helix</keyword>
<proteinExistence type="predicted"/>
<keyword evidence="1" id="KW-0812">Transmembrane</keyword>
<name>E0XZ02_9DELT</name>
<protein>
    <recommendedName>
        <fullName evidence="3">AtpZ/AtpI family protein</fullName>
    </recommendedName>
</protein>
<dbReference type="InterPro" id="IPR032820">
    <property type="entry name" value="ATPase_put"/>
</dbReference>
<evidence type="ECO:0000256" key="1">
    <source>
        <dbReference type="SAM" id="Phobius"/>
    </source>
</evidence>
<feature type="transmembrane region" description="Helical" evidence="1">
    <location>
        <begin position="41"/>
        <end position="59"/>
    </location>
</feature>
<sequence>MSRLNPRLLMYSSMGLELGLSVVVGFWLGSWMDGVFDTDPWLLFVFGLAGIVAGYRSIYRLCRRVQQDSREESSDSTSSTPNNG</sequence>
<dbReference type="AlphaFoldDB" id="E0XZ02"/>